<dbReference type="OrthoDB" id="1877767at2759"/>
<evidence type="ECO:0000313" key="4">
    <source>
        <dbReference type="Proteomes" id="UP000078237"/>
    </source>
</evidence>
<feature type="region of interest" description="Disordered" evidence="1">
    <location>
        <begin position="373"/>
        <end position="408"/>
    </location>
</feature>
<dbReference type="AlphaFoldDB" id="A0A175W8A4"/>
<feature type="region of interest" description="Disordered" evidence="1">
    <location>
        <begin position="307"/>
        <end position="338"/>
    </location>
</feature>
<dbReference type="STRING" id="100816.A0A175W8A4"/>
<evidence type="ECO:0000259" key="2">
    <source>
        <dbReference type="Pfam" id="PF10419"/>
    </source>
</evidence>
<organism evidence="3 4">
    <name type="scientific">Madurella mycetomatis</name>
    <dbReference type="NCBI Taxonomy" id="100816"/>
    <lineage>
        <taxon>Eukaryota</taxon>
        <taxon>Fungi</taxon>
        <taxon>Dikarya</taxon>
        <taxon>Ascomycota</taxon>
        <taxon>Pezizomycotina</taxon>
        <taxon>Sordariomycetes</taxon>
        <taxon>Sordariomycetidae</taxon>
        <taxon>Sordariales</taxon>
        <taxon>Sordariales incertae sedis</taxon>
        <taxon>Madurella</taxon>
    </lineage>
</organism>
<protein>
    <recommendedName>
        <fullName evidence="2">Transcription factor TFIIIC triple barrel domain-containing protein</fullName>
    </recommendedName>
</protein>
<name>A0A175W8A4_9PEZI</name>
<reference evidence="3 4" key="1">
    <citation type="journal article" date="2016" name="Genome Announc.">
        <title>Genome Sequence of Madurella mycetomatis mm55, Isolated from a Human Mycetoma Case in Sudan.</title>
        <authorList>
            <person name="Smit S."/>
            <person name="Derks M.F."/>
            <person name="Bervoets S."/>
            <person name="Fahal A."/>
            <person name="van Leeuwen W."/>
            <person name="van Belkum A."/>
            <person name="van de Sande W.W."/>
        </authorList>
    </citation>
    <scope>NUCLEOTIDE SEQUENCE [LARGE SCALE GENOMIC DNA]</scope>
    <source>
        <strain evidence="4">mm55</strain>
    </source>
</reference>
<proteinExistence type="predicted"/>
<keyword evidence="4" id="KW-1185">Reference proteome</keyword>
<evidence type="ECO:0000313" key="3">
    <source>
        <dbReference type="EMBL" id="KXX79510.1"/>
    </source>
</evidence>
<accession>A0A175W8A4</accession>
<feature type="compositionally biased region" description="Basic and acidic residues" evidence="1">
    <location>
        <begin position="319"/>
        <end position="338"/>
    </location>
</feature>
<dbReference type="EMBL" id="LCTW02000085">
    <property type="protein sequence ID" value="KXX79510.1"/>
    <property type="molecule type" value="Genomic_DNA"/>
</dbReference>
<dbReference type="Proteomes" id="UP000078237">
    <property type="component" value="Unassembled WGS sequence"/>
</dbReference>
<dbReference type="VEuPathDB" id="FungiDB:MMYC01_205217"/>
<dbReference type="InterPro" id="IPR019481">
    <property type="entry name" value="TFIIIC_triple_barrel"/>
</dbReference>
<sequence>MARNGAWDLDTTIDDDDDDEWEYEYSITETEAWCTPIKRPTTYYLTLDLSVRDFLERRTDDIVHNTRGGYRVWYNPLFNAPEPLASDSDLIEEREPDDGELPEREEVDLDTIGVPQPQAPPNPPIDPLLEQAGAKAAHVEPSAIDKPADEIQILELHSKEPVVSYRNHVFRGTWCENIGTEMIFTPHDDNAPLPSLRNLNQNIDLLAASASRINFREATLLPREKDKASGGVTDTAILGSTGDLEEDIPERYKRNGGIYVHIGGDKSGLRQPQAHFLEDLIALKRKRGEADEVTVQPLETRQNKLMVEDEEEERRRRKLQQDHARNVRWRDKRREEKDSGLGLGLERNYIPRQGRGRRGFPRTRARRAALIRRESGAISRFGHRTDRTASTSAPTPLRWNDVPNAQHS</sequence>
<evidence type="ECO:0000256" key="1">
    <source>
        <dbReference type="SAM" id="MobiDB-lite"/>
    </source>
</evidence>
<gene>
    <name evidence="3" type="ORF">MMYC01_205217</name>
</gene>
<comment type="caution">
    <text evidence="3">The sequence shown here is derived from an EMBL/GenBank/DDBJ whole genome shotgun (WGS) entry which is preliminary data.</text>
</comment>
<dbReference type="Gene3D" id="2.60.40.4370">
    <property type="match status" value="1"/>
</dbReference>
<dbReference type="Pfam" id="PF10419">
    <property type="entry name" value="TFIIIC_sub6"/>
    <property type="match status" value="1"/>
</dbReference>
<feature type="domain" description="Transcription factor TFIIIC triple barrel" evidence="2">
    <location>
        <begin position="42"/>
        <end position="220"/>
    </location>
</feature>